<feature type="non-terminal residue" evidence="1">
    <location>
        <position position="1"/>
    </location>
</feature>
<dbReference type="Proteomes" id="UP000676336">
    <property type="component" value="Unassembled WGS sequence"/>
</dbReference>
<dbReference type="EMBL" id="CAJOBI010061768">
    <property type="protein sequence ID" value="CAF4418596.1"/>
    <property type="molecule type" value="Genomic_DNA"/>
</dbReference>
<evidence type="ECO:0000313" key="1">
    <source>
        <dbReference type="EMBL" id="CAF4418596.1"/>
    </source>
</evidence>
<proteinExistence type="predicted"/>
<gene>
    <name evidence="1" type="ORF">SMN809_LOCUS31239</name>
</gene>
<feature type="non-terminal residue" evidence="1">
    <location>
        <position position="73"/>
    </location>
</feature>
<comment type="caution">
    <text evidence="1">The sequence shown here is derived from an EMBL/GenBank/DDBJ whole genome shotgun (WGS) entry which is preliminary data.</text>
</comment>
<protein>
    <submittedName>
        <fullName evidence="1">Uncharacterized protein</fullName>
    </submittedName>
</protein>
<dbReference type="AlphaFoldDB" id="A0A8S2VWB3"/>
<organism evidence="1 2">
    <name type="scientific">Rotaria magnacalcarata</name>
    <dbReference type="NCBI Taxonomy" id="392030"/>
    <lineage>
        <taxon>Eukaryota</taxon>
        <taxon>Metazoa</taxon>
        <taxon>Spiralia</taxon>
        <taxon>Gnathifera</taxon>
        <taxon>Rotifera</taxon>
        <taxon>Eurotatoria</taxon>
        <taxon>Bdelloidea</taxon>
        <taxon>Philodinida</taxon>
        <taxon>Philodinidae</taxon>
        <taxon>Rotaria</taxon>
    </lineage>
</organism>
<name>A0A8S2VWB3_9BILA</name>
<sequence>VQRELKRQKDMHEQYDHEIKKLSSSVQEYENLLSHNSLTLPSTIKDEVNKYRQLLEGSDQQIGLRQIVNKSNK</sequence>
<reference evidence="1" key="1">
    <citation type="submission" date="2021-02" db="EMBL/GenBank/DDBJ databases">
        <authorList>
            <person name="Nowell W R."/>
        </authorList>
    </citation>
    <scope>NUCLEOTIDE SEQUENCE</scope>
</reference>
<accession>A0A8S2VWB3</accession>
<evidence type="ECO:0000313" key="2">
    <source>
        <dbReference type="Proteomes" id="UP000676336"/>
    </source>
</evidence>